<comment type="caution">
    <text evidence="1">The sequence shown here is derived from an EMBL/GenBank/DDBJ whole genome shotgun (WGS) entry which is preliminary data.</text>
</comment>
<keyword evidence="2" id="KW-1185">Reference proteome</keyword>
<evidence type="ECO:0000313" key="2">
    <source>
        <dbReference type="Proteomes" id="UP001056120"/>
    </source>
</evidence>
<organism evidence="1 2">
    <name type="scientific">Smallanthus sonchifolius</name>
    <dbReference type="NCBI Taxonomy" id="185202"/>
    <lineage>
        <taxon>Eukaryota</taxon>
        <taxon>Viridiplantae</taxon>
        <taxon>Streptophyta</taxon>
        <taxon>Embryophyta</taxon>
        <taxon>Tracheophyta</taxon>
        <taxon>Spermatophyta</taxon>
        <taxon>Magnoliopsida</taxon>
        <taxon>eudicotyledons</taxon>
        <taxon>Gunneridae</taxon>
        <taxon>Pentapetalae</taxon>
        <taxon>asterids</taxon>
        <taxon>campanulids</taxon>
        <taxon>Asterales</taxon>
        <taxon>Asteraceae</taxon>
        <taxon>Asteroideae</taxon>
        <taxon>Heliantheae alliance</taxon>
        <taxon>Millerieae</taxon>
        <taxon>Smallanthus</taxon>
    </lineage>
</organism>
<dbReference type="EMBL" id="CM042034">
    <property type="protein sequence ID" value="KAI3763021.1"/>
    <property type="molecule type" value="Genomic_DNA"/>
</dbReference>
<dbReference type="Proteomes" id="UP001056120">
    <property type="component" value="Linkage Group LG17"/>
</dbReference>
<gene>
    <name evidence="1" type="ORF">L1987_53468</name>
</gene>
<name>A0ACB9EWC9_9ASTR</name>
<proteinExistence type="predicted"/>
<reference evidence="2" key="1">
    <citation type="journal article" date="2022" name="Mol. Ecol. Resour.">
        <title>The genomes of chicory, endive, great burdock and yacon provide insights into Asteraceae palaeo-polyploidization history and plant inulin production.</title>
        <authorList>
            <person name="Fan W."/>
            <person name="Wang S."/>
            <person name="Wang H."/>
            <person name="Wang A."/>
            <person name="Jiang F."/>
            <person name="Liu H."/>
            <person name="Zhao H."/>
            <person name="Xu D."/>
            <person name="Zhang Y."/>
        </authorList>
    </citation>
    <scope>NUCLEOTIDE SEQUENCE [LARGE SCALE GENOMIC DNA]</scope>
    <source>
        <strain evidence="2">cv. Yunnan</strain>
    </source>
</reference>
<accession>A0ACB9EWC9</accession>
<reference evidence="1 2" key="2">
    <citation type="journal article" date="2022" name="Mol. Ecol. Resour.">
        <title>The genomes of chicory, endive, great burdock and yacon provide insights into Asteraceae paleo-polyploidization history and plant inulin production.</title>
        <authorList>
            <person name="Fan W."/>
            <person name="Wang S."/>
            <person name="Wang H."/>
            <person name="Wang A."/>
            <person name="Jiang F."/>
            <person name="Liu H."/>
            <person name="Zhao H."/>
            <person name="Xu D."/>
            <person name="Zhang Y."/>
        </authorList>
    </citation>
    <scope>NUCLEOTIDE SEQUENCE [LARGE SCALE GENOMIC DNA]</scope>
    <source>
        <strain evidence="2">cv. Yunnan</strain>
        <tissue evidence="1">Leaves</tissue>
    </source>
</reference>
<evidence type="ECO:0000313" key="1">
    <source>
        <dbReference type="EMBL" id="KAI3763021.1"/>
    </source>
</evidence>
<protein>
    <submittedName>
        <fullName evidence="1">Uncharacterized protein</fullName>
    </submittedName>
</protein>
<sequence>MKTGGESNGDDFRSTPLSSLRSKQIIAYSYHSRSYLHHQQSFGNDQRKYGLLTRYMKTVWGARGYVFYRLQ</sequence>